<organism evidence="3 4">
    <name type="scientific">Nocardioides mangrovicus</name>
    <dbReference type="NCBI Taxonomy" id="2478913"/>
    <lineage>
        <taxon>Bacteria</taxon>
        <taxon>Bacillati</taxon>
        <taxon>Actinomycetota</taxon>
        <taxon>Actinomycetes</taxon>
        <taxon>Propionibacteriales</taxon>
        <taxon>Nocardioidaceae</taxon>
        <taxon>Nocardioides</taxon>
    </lineage>
</organism>
<dbReference type="PANTHER" id="PTHR35149:SF1">
    <property type="entry name" value="DUF5655 DOMAIN-CONTAINING PROTEIN"/>
    <property type="match status" value="1"/>
</dbReference>
<dbReference type="Pfam" id="PF03235">
    <property type="entry name" value="GmrSD_N"/>
    <property type="match status" value="1"/>
</dbReference>
<name>A0A3L8NY15_9ACTN</name>
<dbReference type="RefSeq" id="WP_121807228.1">
    <property type="nucleotide sequence ID" value="NZ_RDBE01000010.1"/>
</dbReference>
<proteinExistence type="predicted"/>
<dbReference type="EMBL" id="RDBE01000010">
    <property type="protein sequence ID" value="RLV47721.1"/>
    <property type="molecule type" value="Genomic_DNA"/>
</dbReference>
<dbReference type="PANTHER" id="PTHR35149">
    <property type="entry name" value="SLL5132 PROTEIN"/>
    <property type="match status" value="1"/>
</dbReference>
<dbReference type="AlphaFoldDB" id="A0A3L8NY15"/>
<sequence length="627" mass="70963">MKAEALNPRELFEGSVHYEIPPFQRPYVWSEEDQWEPLWQDVRRVAERVLRAGEDVDKLAAIGGHFLGAVVFKSKSPVAGDVTRHSVIDGQQRTTTLQILLDAVQEAVENRGHEAEAEALQELILNGAKRFLGRPERFKLWPSRSDREAFETAMDGSGGASFADHRVVNAHNFFKAQVGEWLAGSPLEDEEPPIGSEAHRVRALTEVMQTRLYVVAINLAGHDDDQVIFETLNDRGTPLLKADLIKNWVFQIGEQVGAAVAHWPDTHWVDFDDDWWRTEISQGRHMRSRIDIFLQYWLTMRTRSEILTDEVFREFMNYARPLMKDADGAEGLLGQLRRDADTFRSFAQLDTETAEGRFYTRVVESFELGATTPLLLRMLSENHPVAAEQRAEALKALESWVIRRTLLRYTMKDVNKLMVALLTEIDDSLSDIGAGVRSFLAAQSADARLWPNDDEMLASLPTIRLYGNVRQTRLRVILEAIERQLRTDRHEVVSIQPALEVEHLMPQGWRQYWDDEPPLSPTDAAERDARVNRLGNLTLLTKKLNGSLSNRPWTDSESAAISGKGEDANLGKRSLISKYSLLVLNKDLVDEQRSSWTDDDIDARSVHLTSLLCRAWPGPPGTAGATD</sequence>
<dbReference type="Pfam" id="PF07510">
    <property type="entry name" value="GmrSD_C"/>
    <property type="match status" value="1"/>
</dbReference>
<feature type="domain" description="GmrSD restriction endonucleases N-terminal" evidence="1">
    <location>
        <begin position="10"/>
        <end position="250"/>
    </location>
</feature>
<keyword evidence="4" id="KW-1185">Reference proteome</keyword>
<evidence type="ECO:0000259" key="2">
    <source>
        <dbReference type="Pfam" id="PF07510"/>
    </source>
</evidence>
<evidence type="ECO:0000313" key="3">
    <source>
        <dbReference type="EMBL" id="RLV47721.1"/>
    </source>
</evidence>
<protein>
    <submittedName>
        <fullName evidence="3">DUF262 domain-containing protein</fullName>
    </submittedName>
</protein>
<feature type="domain" description="GmrSD restriction endonucleases C-terminal" evidence="2">
    <location>
        <begin position="450"/>
        <end position="609"/>
    </location>
</feature>
<dbReference type="Proteomes" id="UP000281708">
    <property type="component" value="Unassembled WGS sequence"/>
</dbReference>
<evidence type="ECO:0000313" key="4">
    <source>
        <dbReference type="Proteomes" id="UP000281708"/>
    </source>
</evidence>
<dbReference type="InterPro" id="IPR011089">
    <property type="entry name" value="GmrSD_C"/>
</dbReference>
<evidence type="ECO:0000259" key="1">
    <source>
        <dbReference type="Pfam" id="PF03235"/>
    </source>
</evidence>
<dbReference type="OrthoDB" id="9798761at2"/>
<gene>
    <name evidence="3" type="ORF">D9V37_16380</name>
</gene>
<dbReference type="InterPro" id="IPR004919">
    <property type="entry name" value="GmrSD_N"/>
</dbReference>
<accession>A0A3L8NY15</accession>
<reference evidence="3 4" key="1">
    <citation type="submission" date="2018-10" db="EMBL/GenBank/DDBJ databases">
        <title>Marmoricola sp. 4Q3S-7 whole genome shotgun sequence.</title>
        <authorList>
            <person name="Li F."/>
        </authorList>
    </citation>
    <scope>NUCLEOTIDE SEQUENCE [LARGE SCALE GENOMIC DNA]</scope>
    <source>
        <strain evidence="3 4">4Q3S-7</strain>
    </source>
</reference>
<comment type="caution">
    <text evidence="3">The sequence shown here is derived from an EMBL/GenBank/DDBJ whole genome shotgun (WGS) entry which is preliminary data.</text>
</comment>